<organism evidence="4 5">
    <name type="scientific">Pelagibacterium luteolum</name>
    <dbReference type="NCBI Taxonomy" id="440168"/>
    <lineage>
        <taxon>Bacteria</taxon>
        <taxon>Pseudomonadati</taxon>
        <taxon>Pseudomonadota</taxon>
        <taxon>Alphaproteobacteria</taxon>
        <taxon>Hyphomicrobiales</taxon>
        <taxon>Devosiaceae</taxon>
        <taxon>Pelagibacterium</taxon>
    </lineage>
</organism>
<dbReference type="HAMAP" id="MF_00095">
    <property type="entry name" value="SfsA"/>
    <property type="match status" value="1"/>
</dbReference>
<reference evidence="4 5" key="1">
    <citation type="submission" date="2016-10" db="EMBL/GenBank/DDBJ databases">
        <authorList>
            <person name="de Groot N.N."/>
        </authorList>
    </citation>
    <scope>NUCLEOTIDE SEQUENCE [LARGE SCALE GENOMIC DNA]</scope>
    <source>
        <strain evidence="4 5">CGMCC 1.10267</strain>
    </source>
</reference>
<dbReference type="RefSeq" id="WP_090597821.1">
    <property type="nucleotide sequence ID" value="NZ_FNCS01000013.1"/>
</dbReference>
<feature type="domain" description="SfsA N-terminal OB" evidence="3">
    <location>
        <begin position="13"/>
        <end position="79"/>
    </location>
</feature>
<dbReference type="Gene3D" id="2.40.50.580">
    <property type="match status" value="1"/>
</dbReference>
<dbReference type="AlphaFoldDB" id="A0A1G7YDK3"/>
<dbReference type="PANTHER" id="PTHR30545">
    <property type="entry name" value="SUGAR FERMENTATION STIMULATION PROTEIN A"/>
    <property type="match status" value="1"/>
</dbReference>
<evidence type="ECO:0000259" key="2">
    <source>
        <dbReference type="Pfam" id="PF03749"/>
    </source>
</evidence>
<dbReference type="Pfam" id="PF03749">
    <property type="entry name" value="SfsA"/>
    <property type="match status" value="1"/>
</dbReference>
<dbReference type="PANTHER" id="PTHR30545:SF2">
    <property type="entry name" value="SUGAR FERMENTATION STIMULATION PROTEIN A"/>
    <property type="match status" value="1"/>
</dbReference>
<dbReference type="NCBIfam" id="TIGR00230">
    <property type="entry name" value="sfsA"/>
    <property type="match status" value="1"/>
</dbReference>
<dbReference type="CDD" id="cd22359">
    <property type="entry name" value="SfsA-like_bacterial"/>
    <property type="match status" value="1"/>
</dbReference>
<dbReference type="GO" id="GO:0003677">
    <property type="term" value="F:DNA binding"/>
    <property type="evidence" value="ECO:0007669"/>
    <property type="project" value="InterPro"/>
</dbReference>
<comment type="similarity">
    <text evidence="1">Belongs to the SfsA family.</text>
</comment>
<feature type="domain" description="Sugar fermentation stimulation protein C-terminal" evidence="2">
    <location>
        <begin position="83"/>
        <end position="221"/>
    </location>
</feature>
<dbReference type="Proteomes" id="UP000199495">
    <property type="component" value="Unassembled WGS sequence"/>
</dbReference>
<sequence length="233" mass="25416">MHFPSILVRGTLVRRYKRFLSDIILETGEAITAHCANPGAMTGLNMPGLPVWVSKSDDPKRKLAYSLELVELPTGIVGINTAHPNRIVAEALRARQIPELAAYDCVRPEVKYAEKSRVDFLLSAEGRPDCYVEVKNVHLVRRAGHAEFPDSVTTRGARHLNDLSAMVAAGHRAAMLYLVQRADCTEFSLAADIDPAYAAAFDTARNAGVEALCYATVITPTSIELGRPLPIGH</sequence>
<dbReference type="OrthoDB" id="9802365at2"/>
<dbReference type="InterPro" id="IPR040452">
    <property type="entry name" value="SfsA_C"/>
</dbReference>
<evidence type="ECO:0000259" key="3">
    <source>
        <dbReference type="Pfam" id="PF17746"/>
    </source>
</evidence>
<dbReference type="Pfam" id="PF17746">
    <property type="entry name" value="SfsA_N"/>
    <property type="match status" value="1"/>
</dbReference>
<dbReference type="InterPro" id="IPR041465">
    <property type="entry name" value="SfsA_N"/>
</dbReference>
<dbReference type="InterPro" id="IPR005224">
    <property type="entry name" value="SfsA"/>
</dbReference>
<dbReference type="STRING" id="440168.SAMN04487974_11368"/>
<name>A0A1G7YDK3_9HYPH</name>
<dbReference type="EMBL" id="FNCS01000013">
    <property type="protein sequence ID" value="SDG94474.1"/>
    <property type="molecule type" value="Genomic_DNA"/>
</dbReference>
<evidence type="ECO:0000313" key="5">
    <source>
        <dbReference type="Proteomes" id="UP000199495"/>
    </source>
</evidence>
<evidence type="ECO:0000313" key="4">
    <source>
        <dbReference type="EMBL" id="SDG94474.1"/>
    </source>
</evidence>
<protein>
    <recommendedName>
        <fullName evidence="1">Sugar fermentation stimulation protein homolog</fullName>
    </recommendedName>
</protein>
<accession>A0A1G7YDK3</accession>
<dbReference type="Gene3D" id="3.40.1350.60">
    <property type="match status" value="1"/>
</dbReference>
<proteinExistence type="inferred from homology"/>
<keyword evidence="5" id="KW-1185">Reference proteome</keyword>
<evidence type="ECO:0000256" key="1">
    <source>
        <dbReference type="HAMAP-Rule" id="MF_00095"/>
    </source>
</evidence>
<gene>
    <name evidence="1" type="primary">sfsA</name>
    <name evidence="4" type="ORF">SAMN04487974_11368</name>
</gene>